<feature type="compositionally biased region" description="Polar residues" evidence="1">
    <location>
        <begin position="81"/>
        <end position="103"/>
    </location>
</feature>
<keyword evidence="3" id="KW-1185">Reference proteome</keyword>
<dbReference type="PANTHER" id="PTHR12601:SF45">
    <property type="entry name" value="PROTEIN REDUCED CHLOROPLAST COVERAGE 3"/>
    <property type="match status" value="1"/>
</dbReference>
<evidence type="ECO:0000313" key="2">
    <source>
        <dbReference type="EMBL" id="CAI8608266.1"/>
    </source>
</evidence>
<feature type="region of interest" description="Disordered" evidence="1">
    <location>
        <begin position="73"/>
        <end position="103"/>
    </location>
</feature>
<protein>
    <submittedName>
        <fullName evidence="2">Uncharacterized protein</fullName>
    </submittedName>
</protein>
<reference evidence="2 3" key="1">
    <citation type="submission" date="2023-01" db="EMBL/GenBank/DDBJ databases">
        <authorList>
            <person name="Kreplak J."/>
        </authorList>
    </citation>
    <scope>NUCLEOTIDE SEQUENCE [LARGE SCALE GENOMIC DNA]</scope>
</reference>
<accession>A0AAV1AD20</accession>
<dbReference type="EMBL" id="OX451739">
    <property type="protein sequence ID" value="CAI8608266.1"/>
    <property type="molecule type" value="Genomic_DNA"/>
</dbReference>
<dbReference type="InterPro" id="IPR027523">
    <property type="entry name" value="CLU_prot"/>
</dbReference>
<name>A0AAV1AD20_VICFA</name>
<dbReference type="AlphaFoldDB" id="A0AAV1AD20"/>
<sequence>MRLGFCISSSIDVSAIRFPQDTNFSSSEFFQRIKALRPNSARESRFLFILFKLGNDSSMEPCIRKLEDIKRKKKREKKPSDLNSVDSSEQNINEPNDAELSSSNGLDKLLSKEVLLRLKESGFGLHMKSVDELINQAHKFYDEVALPKMVTDFASLELSSVDGRTLNDFMHLRGLDMGSLGEVVKLS</sequence>
<evidence type="ECO:0000313" key="3">
    <source>
        <dbReference type="Proteomes" id="UP001157006"/>
    </source>
</evidence>
<dbReference type="PANTHER" id="PTHR12601">
    <property type="entry name" value="EUKARYOTIC TRANSLATION INITIATION FACTOR 3 SUBUNIT EIF-3"/>
    <property type="match status" value="1"/>
</dbReference>
<dbReference type="GO" id="GO:0005737">
    <property type="term" value="C:cytoplasm"/>
    <property type="evidence" value="ECO:0007669"/>
    <property type="project" value="TreeGrafter"/>
</dbReference>
<organism evidence="2 3">
    <name type="scientific">Vicia faba</name>
    <name type="common">Broad bean</name>
    <name type="synonym">Faba vulgaris</name>
    <dbReference type="NCBI Taxonomy" id="3906"/>
    <lineage>
        <taxon>Eukaryota</taxon>
        <taxon>Viridiplantae</taxon>
        <taxon>Streptophyta</taxon>
        <taxon>Embryophyta</taxon>
        <taxon>Tracheophyta</taxon>
        <taxon>Spermatophyta</taxon>
        <taxon>Magnoliopsida</taxon>
        <taxon>eudicotyledons</taxon>
        <taxon>Gunneridae</taxon>
        <taxon>Pentapetalae</taxon>
        <taxon>rosids</taxon>
        <taxon>fabids</taxon>
        <taxon>Fabales</taxon>
        <taxon>Fabaceae</taxon>
        <taxon>Papilionoideae</taxon>
        <taxon>50 kb inversion clade</taxon>
        <taxon>NPAAA clade</taxon>
        <taxon>Hologalegina</taxon>
        <taxon>IRL clade</taxon>
        <taxon>Fabeae</taxon>
        <taxon>Vicia</taxon>
    </lineage>
</organism>
<evidence type="ECO:0000256" key="1">
    <source>
        <dbReference type="SAM" id="MobiDB-lite"/>
    </source>
</evidence>
<gene>
    <name evidence="2" type="ORF">VFH_IV075960</name>
</gene>
<proteinExistence type="predicted"/>
<dbReference type="Proteomes" id="UP001157006">
    <property type="component" value="Chromosome 4"/>
</dbReference>